<protein>
    <recommendedName>
        <fullName evidence="1">Helix-turn-helix domain-containing protein</fullName>
    </recommendedName>
</protein>
<dbReference type="Pfam" id="PF12728">
    <property type="entry name" value="HTH_17"/>
    <property type="match status" value="1"/>
</dbReference>
<sequence>MVKRKRRVIAAMATSIDKWPILLNFNDVRRITGFSKYKILKMINAGELPMIKVRGQYVINKVTLIKWLKEMNIQPLAIDQKPITKSQEYSGGL</sequence>
<evidence type="ECO:0000313" key="2">
    <source>
        <dbReference type="EMBL" id="ABI69557.1"/>
    </source>
</evidence>
<dbReference type="Proteomes" id="UP000001968">
    <property type="component" value="Chromosome"/>
</dbReference>
<evidence type="ECO:0000313" key="3">
    <source>
        <dbReference type="Proteomes" id="UP000001968"/>
    </source>
</evidence>
<evidence type="ECO:0000259" key="1">
    <source>
        <dbReference type="Pfam" id="PF12728"/>
    </source>
</evidence>
<gene>
    <name evidence="2" type="ordered locus">Swol_2266</name>
</gene>
<dbReference type="HOGENOM" id="CLU_2398565_0_0_9"/>
<dbReference type="STRING" id="335541.Swol_2266"/>
<keyword evidence="3" id="KW-1185">Reference proteome</keyword>
<dbReference type="EMBL" id="CP000448">
    <property type="protein sequence ID" value="ABI69557.1"/>
    <property type="molecule type" value="Genomic_DNA"/>
</dbReference>
<organism evidence="2 3">
    <name type="scientific">Syntrophomonas wolfei subsp. wolfei (strain DSM 2245B / Goettingen)</name>
    <dbReference type="NCBI Taxonomy" id="335541"/>
    <lineage>
        <taxon>Bacteria</taxon>
        <taxon>Bacillati</taxon>
        <taxon>Bacillota</taxon>
        <taxon>Clostridia</taxon>
        <taxon>Eubacteriales</taxon>
        <taxon>Syntrophomonadaceae</taxon>
        <taxon>Syntrophomonas</taxon>
    </lineage>
</organism>
<dbReference type="InterPro" id="IPR041657">
    <property type="entry name" value="HTH_17"/>
</dbReference>
<accession>Q0AUP7</accession>
<feature type="domain" description="Helix-turn-helix" evidence="1">
    <location>
        <begin position="22"/>
        <end position="70"/>
    </location>
</feature>
<name>Q0AUP7_SYNWW</name>
<proteinExistence type="predicted"/>
<dbReference type="AlphaFoldDB" id="Q0AUP7"/>
<reference evidence="3" key="1">
    <citation type="journal article" date="2010" name="Environ. Microbiol.">
        <title>The genome of Syntrophomonas wolfei: new insights into syntrophic metabolism and biohydrogen production.</title>
        <authorList>
            <person name="Sieber J.R."/>
            <person name="Sims D.R."/>
            <person name="Han C."/>
            <person name="Kim E."/>
            <person name="Lykidis A."/>
            <person name="Lapidus A.L."/>
            <person name="McDonnald E."/>
            <person name="Rohlin L."/>
            <person name="Culley D.E."/>
            <person name="Gunsalus R."/>
            <person name="McInerney M.J."/>
        </authorList>
    </citation>
    <scope>NUCLEOTIDE SEQUENCE [LARGE SCALE GENOMIC DNA]</scope>
    <source>
        <strain evidence="3">DSM 2245B / Goettingen</strain>
    </source>
</reference>
<dbReference type="KEGG" id="swo:Swol_2266"/>